<dbReference type="RefSeq" id="WP_168884185.1">
    <property type="nucleotide sequence ID" value="NZ_JABAIL010000006.1"/>
</dbReference>
<dbReference type="EMBL" id="JABAIL010000006">
    <property type="protein sequence ID" value="NLR93474.1"/>
    <property type="molecule type" value="Genomic_DNA"/>
</dbReference>
<sequence length="105" mass="12281">MKKLLFSVCVIITVSALGYVGNLRWFQCKYCAIIVRKSSYPVRTECPNKEGERHYWKNLGEVGEIYYKCDSCGTVLQTKSKPLSGICIKQNGNYHKWKREYRDFN</sequence>
<evidence type="ECO:0000313" key="2">
    <source>
        <dbReference type="Proteomes" id="UP000585050"/>
    </source>
</evidence>
<comment type="caution">
    <text evidence="1">The sequence shown here is derived from an EMBL/GenBank/DDBJ whole genome shotgun (WGS) entry which is preliminary data.</text>
</comment>
<organism evidence="1 2">
    <name type="scientific">Flammeovirga agarivorans</name>
    <dbReference type="NCBI Taxonomy" id="2726742"/>
    <lineage>
        <taxon>Bacteria</taxon>
        <taxon>Pseudomonadati</taxon>
        <taxon>Bacteroidota</taxon>
        <taxon>Cytophagia</taxon>
        <taxon>Cytophagales</taxon>
        <taxon>Flammeovirgaceae</taxon>
        <taxon>Flammeovirga</taxon>
    </lineage>
</organism>
<accession>A0A7X8SNI6</accession>
<reference evidence="1 2" key="1">
    <citation type="submission" date="2020-04" db="EMBL/GenBank/DDBJ databases">
        <title>Flammeovirga sp. SR4, a novel species isolated from seawater.</title>
        <authorList>
            <person name="Wang X."/>
        </authorList>
    </citation>
    <scope>NUCLEOTIDE SEQUENCE [LARGE SCALE GENOMIC DNA]</scope>
    <source>
        <strain evidence="1 2">SR4</strain>
    </source>
</reference>
<protein>
    <submittedName>
        <fullName evidence="1">Uncharacterized protein</fullName>
    </submittedName>
</protein>
<name>A0A7X8SNI6_9BACT</name>
<evidence type="ECO:0000313" key="1">
    <source>
        <dbReference type="EMBL" id="NLR93474.1"/>
    </source>
</evidence>
<gene>
    <name evidence="1" type="ORF">HGP29_19915</name>
</gene>
<dbReference type="AlphaFoldDB" id="A0A7X8SNI6"/>
<keyword evidence="2" id="KW-1185">Reference proteome</keyword>
<dbReference type="Proteomes" id="UP000585050">
    <property type="component" value="Unassembled WGS sequence"/>
</dbReference>
<proteinExistence type="predicted"/>